<keyword evidence="3" id="KW-0143">Chaperone</keyword>
<dbReference type="Gene3D" id="3.30.30.30">
    <property type="match status" value="1"/>
</dbReference>
<feature type="region of interest" description="Disordered" evidence="4">
    <location>
        <begin position="518"/>
        <end position="572"/>
    </location>
</feature>
<dbReference type="InterPro" id="IPR043129">
    <property type="entry name" value="ATPase_NBD"/>
</dbReference>
<evidence type="ECO:0000256" key="1">
    <source>
        <dbReference type="ARBA" id="ARBA00022741"/>
    </source>
</evidence>
<dbReference type="GO" id="GO:0030968">
    <property type="term" value="P:endoplasmic reticulum unfolded protein response"/>
    <property type="evidence" value="ECO:0007669"/>
    <property type="project" value="TreeGrafter"/>
</dbReference>
<evidence type="ECO:0000256" key="2">
    <source>
        <dbReference type="ARBA" id="ARBA00022840"/>
    </source>
</evidence>
<dbReference type="Pfam" id="PF00012">
    <property type="entry name" value="HSP70"/>
    <property type="match status" value="1"/>
</dbReference>
<dbReference type="PANTHER" id="PTHR45639:SF3">
    <property type="entry name" value="HYPOXIA UP-REGULATED PROTEIN 1"/>
    <property type="match status" value="1"/>
</dbReference>
<dbReference type="Gene3D" id="3.30.420.40">
    <property type="match status" value="2"/>
</dbReference>
<name>A0A061RDZ0_9CHLO</name>
<sequence>MSMIFAVLFSQLNVIVSVAGVAVGVDFGAISTRVAVVMRDGGLPYLHPNALGARSMPSLIGFGDRGERLVGERADMAACISCVFHGARDLLGLPATAMTRAWGYAFFKYNLTTVPERRTPLLVSLTGKNFLPEEVAAMLLKEAVKDFAGEAAGKAGGPRVAVAVPPQWTQRRRQALIDACNIAGLNLTSIISDHAAAALQYGVEQPLRKGERRRTVLIVGLGATSGYAAIVRYSAYTAKVNPGGRGRPSAAVSVPYIAVKRIAWEEGVGGWHMDALLAKHLAGQAEAGGACSAAPSPAGGCIGPRAMSRLLAAARKAREVLSVNTEAAAQVTDLVPGRDFSTTVTRAQFEDLAREIVERAAKPAARVLRSYPAGIDAIELVGGASRTPLFQALLRQAVSAATGRDLPLGRHVNTDEAVALGAALRAANVTAAVKDGRAPPRAALQDISPFTLRASAGAAGSAELVRAGGAIPASRTVSIANVTRDLEITIDTLIGTAEPSPEESVAFKVRGVAEAAARAAGKRGKGRGGRRRALRGRRAQAQCQQERDRGGRQGVRAQWEELQGSPGGAAAG</sequence>
<dbReference type="PRINTS" id="PR00301">
    <property type="entry name" value="HEATSHOCK70"/>
</dbReference>
<dbReference type="SUPFAM" id="SSF53067">
    <property type="entry name" value="Actin-like ATPase domain"/>
    <property type="match status" value="2"/>
</dbReference>
<dbReference type="AlphaFoldDB" id="A0A061RDZ0"/>
<proteinExistence type="predicted"/>
<accession>A0A061RDZ0</accession>
<dbReference type="GO" id="GO:0034663">
    <property type="term" value="C:endoplasmic reticulum chaperone complex"/>
    <property type="evidence" value="ECO:0007669"/>
    <property type="project" value="TreeGrafter"/>
</dbReference>
<reference evidence="6" key="1">
    <citation type="submission" date="2014-05" db="EMBL/GenBank/DDBJ databases">
        <title>The transcriptome of the halophilic microalga Tetraselmis sp. GSL018 isolated from the Great Salt Lake, Utah.</title>
        <authorList>
            <person name="Jinkerson R.E."/>
            <person name="D'Adamo S."/>
            <person name="Posewitz M.C."/>
        </authorList>
    </citation>
    <scope>NUCLEOTIDE SEQUENCE</scope>
    <source>
        <strain evidence="6">GSL018</strain>
    </source>
</reference>
<dbReference type="PANTHER" id="PTHR45639">
    <property type="entry name" value="HSC70CB, ISOFORM G-RELATED"/>
    <property type="match status" value="1"/>
</dbReference>
<feature type="chain" id="PRO_5001609623" evidence="5">
    <location>
        <begin position="18"/>
        <end position="572"/>
    </location>
</feature>
<evidence type="ECO:0000256" key="5">
    <source>
        <dbReference type="SAM" id="SignalP"/>
    </source>
</evidence>
<dbReference type="Gene3D" id="3.90.640.10">
    <property type="entry name" value="Actin, Chain A, domain 4"/>
    <property type="match status" value="1"/>
</dbReference>
<dbReference type="EMBL" id="GBEZ01016041">
    <property type="protein sequence ID" value="JAC70173.1"/>
    <property type="molecule type" value="Transcribed_RNA"/>
</dbReference>
<evidence type="ECO:0000256" key="3">
    <source>
        <dbReference type="ARBA" id="ARBA00023186"/>
    </source>
</evidence>
<keyword evidence="1" id="KW-0547">Nucleotide-binding</keyword>
<protein>
    <submittedName>
        <fullName evidence="6">Heat shock 70 kDa protein 17-like</fullName>
    </submittedName>
</protein>
<organism evidence="6">
    <name type="scientific">Tetraselmis sp. GSL018</name>
    <dbReference type="NCBI Taxonomy" id="582737"/>
    <lineage>
        <taxon>Eukaryota</taxon>
        <taxon>Viridiplantae</taxon>
        <taxon>Chlorophyta</taxon>
        <taxon>core chlorophytes</taxon>
        <taxon>Chlorodendrophyceae</taxon>
        <taxon>Chlorodendrales</taxon>
        <taxon>Chlorodendraceae</taxon>
        <taxon>Tetraselmis</taxon>
    </lineage>
</organism>
<feature type="signal peptide" evidence="5">
    <location>
        <begin position="1"/>
        <end position="17"/>
    </location>
</feature>
<evidence type="ECO:0000256" key="4">
    <source>
        <dbReference type="SAM" id="MobiDB-lite"/>
    </source>
</evidence>
<feature type="compositionally biased region" description="Basic residues" evidence="4">
    <location>
        <begin position="520"/>
        <end position="538"/>
    </location>
</feature>
<evidence type="ECO:0000313" key="6">
    <source>
        <dbReference type="EMBL" id="JAC70173.1"/>
    </source>
</evidence>
<gene>
    <name evidence="6" type="ORF">TSPGSL018_4734</name>
</gene>
<dbReference type="InterPro" id="IPR013126">
    <property type="entry name" value="Hsp_70_fam"/>
</dbReference>
<keyword evidence="2" id="KW-0067">ATP-binding</keyword>
<dbReference type="GO" id="GO:0140662">
    <property type="term" value="F:ATP-dependent protein folding chaperone"/>
    <property type="evidence" value="ECO:0007669"/>
    <property type="project" value="InterPro"/>
</dbReference>
<keyword evidence="6" id="KW-0346">Stress response</keyword>
<dbReference type="GO" id="GO:0005524">
    <property type="term" value="F:ATP binding"/>
    <property type="evidence" value="ECO:0007669"/>
    <property type="project" value="UniProtKB-KW"/>
</dbReference>
<keyword evidence="5" id="KW-0732">Signal</keyword>